<dbReference type="Proteomes" id="UP000314982">
    <property type="component" value="Unassembled WGS sequence"/>
</dbReference>
<evidence type="ECO:0000313" key="11">
    <source>
        <dbReference type="Proteomes" id="UP000314982"/>
    </source>
</evidence>
<comment type="similarity">
    <text evidence="2">Belongs to the TACC family.</text>
</comment>
<evidence type="ECO:0000259" key="9">
    <source>
        <dbReference type="Pfam" id="PF05010"/>
    </source>
</evidence>
<feature type="compositionally biased region" description="Basic residues" evidence="8">
    <location>
        <begin position="624"/>
        <end position="644"/>
    </location>
</feature>
<dbReference type="GO" id="GO:0005856">
    <property type="term" value="C:cytoskeleton"/>
    <property type="evidence" value="ECO:0007669"/>
    <property type="project" value="UniProtKB-SubCell"/>
</dbReference>
<keyword evidence="4" id="KW-0597">Phosphoprotein</keyword>
<proteinExistence type="inferred from homology"/>
<dbReference type="GO" id="GO:0007097">
    <property type="term" value="P:nuclear migration"/>
    <property type="evidence" value="ECO:0007669"/>
    <property type="project" value="TreeGrafter"/>
</dbReference>
<dbReference type="FunFam" id="1.20.5.1700:FF:000001">
    <property type="entry name" value="Transforming acidic coiled-coil-containing protein 1 isoform 2"/>
    <property type="match status" value="1"/>
</dbReference>
<keyword evidence="11" id="KW-1185">Reference proteome</keyword>
<dbReference type="Pfam" id="PF05010">
    <property type="entry name" value="TACC_C"/>
    <property type="match status" value="1"/>
</dbReference>
<evidence type="ECO:0000256" key="4">
    <source>
        <dbReference type="ARBA" id="ARBA00022553"/>
    </source>
</evidence>
<protein>
    <submittedName>
        <fullName evidence="10">Transforming, acidic coiled-coil containing protein 1</fullName>
    </submittedName>
</protein>
<accession>A0A4W5PCD0</accession>
<dbReference type="PANTHER" id="PTHR13924">
    <property type="entry name" value="TRANSFORMING ACIDIC COILED-COIL CONTAINING PROTEIN 1/2"/>
    <property type="match status" value="1"/>
</dbReference>
<feature type="region of interest" description="Disordered" evidence="8">
    <location>
        <begin position="578"/>
        <end position="660"/>
    </location>
</feature>
<feature type="compositionally biased region" description="Basic and acidic residues" evidence="8">
    <location>
        <begin position="590"/>
        <end position="610"/>
    </location>
</feature>
<evidence type="ECO:0000256" key="1">
    <source>
        <dbReference type="ARBA" id="ARBA00004245"/>
    </source>
</evidence>
<dbReference type="Gene3D" id="1.20.5.1700">
    <property type="match status" value="1"/>
</dbReference>
<feature type="region of interest" description="Disordered" evidence="8">
    <location>
        <begin position="19"/>
        <end position="96"/>
    </location>
</feature>
<dbReference type="InterPro" id="IPR039915">
    <property type="entry name" value="TACC"/>
</dbReference>
<feature type="region of interest" description="Disordered" evidence="8">
    <location>
        <begin position="736"/>
        <end position="781"/>
    </location>
</feature>
<feature type="region of interest" description="Disordered" evidence="8">
    <location>
        <begin position="349"/>
        <end position="373"/>
    </location>
</feature>
<dbReference type="AlphaFoldDB" id="A0A4W5PCD0"/>
<reference evidence="10" key="2">
    <citation type="submission" date="2025-08" db="UniProtKB">
        <authorList>
            <consortium name="Ensembl"/>
        </authorList>
    </citation>
    <scope>IDENTIFICATION</scope>
</reference>
<dbReference type="Ensembl" id="ENSHHUT00000064315.1">
    <property type="protein sequence ID" value="ENSHHUP00000062216.1"/>
    <property type="gene ID" value="ENSHHUG00000036777.1"/>
</dbReference>
<feature type="region of interest" description="Disordered" evidence="8">
    <location>
        <begin position="125"/>
        <end position="166"/>
    </location>
</feature>
<dbReference type="GO" id="GO:0005737">
    <property type="term" value="C:cytoplasm"/>
    <property type="evidence" value="ECO:0007669"/>
    <property type="project" value="TreeGrafter"/>
</dbReference>
<evidence type="ECO:0000313" key="10">
    <source>
        <dbReference type="Ensembl" id="ENSHHUP00000062216.1"/>
    </source>
</evidence>
<dbReference type="PANTHER" id="PTHR13924:SF12">
    <property type="entry name" value="TRANSFORMING ACIDIC COILED-COIL-CONTAINING PROTEIN 1"/>
    <property type="match status" value="1"/>
</dbReference>
<name>A0A4W5PCD0_9TELE</name>
<reference evidence="11" key="1">
    <citation type="submission" date="2018-06" db="EMBL/GenBank/DDBJ databases">
        <title>Genome assembly of Danube salmon.</title>
        <authorList>
            <person name="Macqueen D.J."/>
            <person name="Gundappa M.K."/>
        </authorList>
    </citation>
    <scope>NUCLEOTIDE SEQUENCE [LARGE SCALE GENOMIC DNA]</scope>
</reference>
<feature type="compositionally biased region" description="Basic and acidic residues" evidence="8">
    <location>
        <begin position="763"/>
        <end position="778"/>
    </location>
</feature>
<dbReference type="InterPro" id="IPR007707">
    <property type="entry name" value="TACC_C"/>
</dbReference>
<dbReference type="GO" id="GO:0021987">
    <property type="term" value="P:cerebral cortex development"/>
    <property type="evidence" value="ECO:0007669"/>
    <property type="project" value="TreeGrafter"/>
</dbReference>
<sequence>MSWLSPMSWAKWTWTTVRGAEEEAEGQEVKEEDGLLPCGGQREEEEEERSQGCSSDSEGHFETPEAQSPVHAPLQVPGELETFTTDRADALEEEDEQLIVSGPARDPAPSLLFNQNMGQAKPFLAPEEEAPVDSKEGPQTLPNTTDTAEVQPPIAGPPAQANGAAKATASLDLGLPEEDRPLATSLDVGLTEEDRPLATSLDLGLTEEDRPLATSLDLGLTEEERPLATFLDLGLPEENRPLATSLDLGIPEEHRPLATSLDVGLTEEDRPLATSLDLGLTEEDRPLATSLDLGLPEEERPLATSLDLGIPEEDRPLATSLDLGLPEKDRPLASSLDLDLTEEDRPLATSLDLGLPEEERPLATSLDLGIPEEERPLATSLDLGLPEEEGPLATSLDLDLTEEDRPLATSLDLGLTEEDRPLATSLDLGLTEEDRPLATSLDVGLPEEDRPLATSLDIGLTEEASSTETLCNGHPVETIPEPQAKLTQTTPPSLKIKGAFNRDSAQRDGDSDITPVLKASHNFNPDQFDDSFNPFASGYSKIQNSPPAFAADALPTTESLPVPSSLPTLGSLPVCSSSPPLCGTSSSPKMDVEEVKDSASEASEEPKPVKIEFGLDEAGEVKKTQPRRMGKKPGSKLAVKKPRAKATTTAPAPMPAPKPVIAEPVAEPVSETTSEPLSMLSLDDVPIPKSTYNFDPNHWDDPNLNPFGGGGVKISSSPVLPKGSYSFDPQNFDNYVDPFKPSNALGSENSTSQDTPLPPPAEEAVKPKLERPLDEGKRTCLTPKKSKDRIITNLRCKVKKYENQSLVLNVCNQEVDAVVSQVQEMPRRVRHATDEEKLACSGIMGQKAKEEAGVEVEEEEDSVCAKGPAKGPTKGLAITDNVKSHEILDGPQARITQYMEENDICISSEELSITPRPKLIGCEGHDDKGSPSSMDTISLNEMDKAAVLTLIREEIITKEIEANEWKRKYEDSHMEVLEMRKIVVEYEKTVAQMIEDEQHKRSVLGSQKSVQQVTLERDQALADLNSVERSLSDLFRRYENMKTILEGFKKNEEVLKKCAQEYLVRVRQEEQRYHTLKIHAEEKLDKANEDIAQVRSKADSESVALHASLRKEQMKVDSLERALHQKNQEIEELTKICDELIAKLGTSD</sequence>
<evidence type="ECO:0000256" key="8">
    <source>
        <dbReference type="SAM" id="MobiDB-lite"/>
    </source>
</evidence>
<feature type="coiled-coil region" evidence="7">
    <location>
        <begin position="1077"/>
        <end position="1143"/>
    </location>
</feature>
<evidence type="ECO:0000256" key="3">
    <source>
        <dbReference type="ARBA" id="ARBA00022490"/>
    </source>
</evidence>
<dbReference type="GO" id="GO:0007052">
    <property type="term" value="P:mitotic spindle organization"/>
    <property type="evidence" value="ECO:0007669"/>
    <property type="project" value="InterPro"/>
</dbReference>
<reference evidence="10" key="3">
    <citation type="submission" date="2025-09" db="UniProtKB">
        <authorList>
            <consortium name="Ensembl"/>
        </authorList>
    </citation>
    <scope>IDENTIFICATION</scope>
</reference>
<comment type="subcellular location">
    <subcellularLocation>
        <location evidence="1">Cytoplasm</location>
        <location evidence="1">Cytoskeleton</location>
    </subcellularLocation>
</comment>
<feature type="compositionally biased region" description="Low complexity" evidence="8">
    <location>
        <begin position="578"/>
        <end position="588"/>
    </location>
</feature>
<organism evidence="10 11">
    <name type="scientific">Hucho hucho</name>
    <name type="common">huchen</name>
    <dbReference type="NCBI Taxonomy" id="62062"/>
    <lineage>
        <taxon>Eukaryota</taxon>
        <taxon>Metazoa</taxon>
        <taxon>Chordata</taxon>
        <taxon>Craniata</taxon>
        <taxon>Vertebrata</taxon>
        <taxon>Euteleostomi</taxon>
        <taxon>Actinopterygii</taxon>
        <taxon>Neopterygii</taxon>
        <taxon>Teleostei</taxon>
        <taxon>Protacanthopterygii</taxon>
        <taxon>Salmoniformes</taxon>
        <taxon>Salmonidae</taxon>
        <taxon>Salmoninae</taxon>
        <taxon>Hucho</taxon>
    </lineage>
</organism>
<evidence type="ECO:0000256" key="6">
    <source>
        <dbReference type="ARBA" id="ARBA00023212"/>
    </source>
</evidence>
<feature type="compositionally biased region" description="Polar residues" evidence="8">
    <location>
        <begin position="744"/>
        <end position="755"/>
    </location>
</feature>
<dbReference type="GeneTree" id="ENSGT00940000156991"/>
<keyword evidence="3" id="KW-0963">Cytoplasm</keyword>
<evidence type="ECO:0000256" key="2">
    <source>
        <dbReference type="ARBA" id="ARBA00009423"/>
    </source>
</evidence>
<evidence type="ECO:0000256" key="5">
    <source>
        <dbReference type="ARBA" id="ARBA00023054"/>
    </source>
</evidence>
<keyword evidence="5 7" id="KW-0175">Coiled coil</keyword>
<feature type="domain" description="Transforming acidic coiled-coil-containing protein C-terminal" evidence="9">
    <location>
        <begin position="941"/>
        <end position="1141"/>
    </location>
</feature>
<dbReference type="STRING" id="62062.ENSHHUP00000062216"/>
<evidence type="ECO:0000256" key="7">
    <source>
        <dbReference type="SAM" id="Coils"/>
    </source>
</evidence>
<keyword evidence="6" id="KW-0206">Cytoskeleton</keyword>